<keyword evidence="3" id="KW-1185">Reference proteome</keyword>
<protein>
    <submittedName>
        <fullName evidence="2">Uncharacterized protein</fullName>
    </submittedName>
</protein>
<proteinExistence type="predicted"/>
<evidence type="ECO:0000256" key="1">
    <source>
        <dbReference type="SAM" id="MobiDB-lite"/>
    </source>
</evidence>
<sequence length="142" mass="15695">MWRIIKKNASDGVIIKEKNGASQQRKSCATKGAHNSAPKVSNRMSEEGEERSKCGSSSNMRNEDDVIRSGTRTAGSSSSSYGEQVAGASIVSTEFEWHNVCPSIPLPPPLPQQHYDRFDRSTDRPIDRSIEPISQQHTSYTN</sequence>
<feature type="region of interest" description="Disordered" evidence="1">
    <location>
        <begin position="16"/>
        <end position="85"/>
    </location>
</feature>
<feature type="compositionally biased region" description="Polar residues" evidence="1">
    <location>
        <begin position="132"/>
        <end position="142"/>
    </location>
</feature>
<feature type="compositionally biased region" description="Low complexity" evidence="1">
    <location>
        <begin position="68"/>
        <end position="80"/>
    </location>
</feature>
<dbReference type="Proteomes" id="UP000024404">
    <property type="component" value="Unassembled WGS sequence"/>
</dbReference>
<evidence type="ECO:0000313" key="3">
    <source>
        <dbReference type="Proteomes" id="UP000024404"/>
    </source>
</evidence>
<accession>A0A8R1XS44</accession>
<feature type="compositionally biased region" description="Basic and acidic residues" evidence="1">
    <location>
        <begin position="114"/>
        <end position="130"/>
    </location>
</feature>
<evidence type="ECO:0000313" key="2">
    <source>
        <dbReference type="EnsemblMetazoa" id="OVOC2513.1"/>
    </source>
</evidence>
<reference evidence="3" key="1">
    <citation type="submission" date="2013-10" db="EMBL/GenBank/DDBJ databases">
        <title>Genome sequencing of Onchocerca volvulus.</title>
        <authorList>
            <person name="Cotton J."/>
            <person name="Tsai J."/>
            <person name="Stanley E."/>
            <person name="Tracey A."/>
            <person name="Holroyd N."/>
            <person name="Lustigman S."/>
            <person name="Berriman M."/>
        </authorList>
    </citation>
    <scope>NUCLEOTIDE SEQUENCE</scope>
</reference>
<feature type="region of interest" description="Disordered" evidence="1">
    <location>
        <begin position="101"/>
        <end position="142"/>
    </location>
</feature>
<dbReference type="EnsemblMetazoa" id="OVOC2513.1">
    <property type="protein sequence ID" value="OVOC2513.1"/>
    <property type="gene ID" value="WBGene00239322"/>
</dbReference>
<dbReference type="AlphaFoldDB" id="A0A8R1XS44"/>
<dbReference type="EMBL" id="CMVM020000074">
    <property type="status" value="NOT_ANNOTATED_CDS"/>
    <property type="molecule type" value="Genomic_DNA"/>
</dbReference>
<name>A0A8R1XS44_ONCVO</name>
<organism evidence="2 3">
    <name type="scientific">Onchocerca volvulus</name>
    <dbReference type="NCBI Taxonomy" id="6282"/>
    <lineage>
        <taxon>Eukaryota</taxon>
        <taxon>Metazoa</taxon>
        <taxon>Ecdysozoa</taxon>
        <taxon>Nematoda</taxon>
        <taxon>Chromadorea</taxon>
        <taxon>Rhabditida</taxon>
        <taxon>Spirurina</taxon>
        <taxon>Spiruromorpha</taxon>
        <taxon>Filarioidea</taxon>
        <taxon>Onchocercidae</taxon>
        <taxon>Onchocerca</taxon>
    </lineage>
</organism>
<reference evidence="2" key="2">
    <citation type="submission" date="2022-06" db="UniProtKB">
        <authorList>
            <consortium name="EnsemblMetazoa"/>
        </authorList>
    </citation>
    <scope>IDENTIFICATION</scope>
</reference>
<feature type="compositionally biased region" description="Basic and acidic residues" evidence="1">
    <location>
        <begin position="44"/>
        <end position="53"/>
    </location>
</feature>